<feature type="compositionally biased region" description="Low complexity" evidence="2">
    <location>
        <begin position="121"/>
        <end position="162"/>
    </location>
</feature>
<dbReference type="Pfam" id="PF13432">
    <property type="entry name" value="TPR_16"/>
    <property type="match status" value="1"/>
</dbReference>
<gene>
    <name evidence="1" type="primary">cpoB</name>
    <name evidence="3" type="ordered locus">bll7148</name>
</gene>
<keyword evidence="1" id="KW-0574">Periplasm</keyword>
<dbReference type="eggNOG" id="COG1729">
    <property type="taxonomic scope" value="Bacteria"/>
</dbReference>
<keyword evidence="1" id="KW-0132">Cell division</keyword>
<dbReference type="KEGG" id="bja:bll7148"/>
<dbReference type="Gene3D" id="1.25.40.10">
    <property type="entry name" value="Tetratricopeptide repeat domain"/>
    <property type="match status" value="1"/>
</dbReference>
<keyword evidence="4" id="KW-1185">Reference proteome</keyword>
<dbReference type="GO" id="GO:0030288">
    <property type="term" value="C:outer membrane-bounded periplasmic space"/>
    <property type="evidence" value="ECO:0007669"/>
    <property type="project" value="UniProtKB-UniRule"/>
</dbReference>
<organism evidence="3 4">
    <name type="scientific">Bradyrhizobium diazoefficiens (strain JCM 10833 / BCRC 13528 / IAM 13628 / NBRC 14792 / USDA 110)</name>
    <dbReference type="NCBI Taxonomy" id="224911"/>
    <lineage>
        <taxon>Bacteria</taxon>
        <taxon>Pseudomonadati</taxon>
        <taxon>Pseudomonadota</taxon>
        <taxon>Alphaproteobacteria</taxon>
        <taxon>Hyphomicrobiales</taxon>
        <taxon>Nitrobacteraceae</taxon>
        <taxon>Bradyrhizobium</taxon>
    </lineage>
</organism>
<dbReference type="HAMAP" id="MF_02066">
    <property type="entry name" value="CpoB"/>
    <property type="match status" value="1"/>
</dbReference>
<dbReference type="PATRIC" id="fig|224911.5.peg.7331"/>
<dbReference type="EMBL" id="BA000040">
    <property type="protein sequence ID" value="BAC52413.1"/>
    <property type="molecule type" value="Genomic_DNA"/>
</dbReference>
<dbReference type="OrthoDB" id="7185608at2"/>
<keyword evidence="1" id="KW-0732">Signal</keyword>
<keyword evidence="1" id="KW-0131">Cell cycle</keyword>
<dbReference type="Proteomes" id="UP000002526">
    <property type="component" value="Chromosome"/>
</dbReference>
<dbReference type="AlphaFoldDB" id="Q89ED9"/>
<dbReference type="InParanoid" id="Q89ED9"/>
<evidence type="ECO:0000313" key="4">
    <source>
        <dbReference type="Proteomes" id="UP000002526"/>
    </source>
</evidence>
<comment type="similarity">
    <text evidence="1">Belongs to the CpoB family.</text>
</comment>
<evidence type="ECO:0000256" key="2">
    <source>
        <dbReference type="SAM" id="MobiDB-lite"/>
    </source>
</evidence>
<evidence type="ECO:0000313" key="3">
    <source>
        <dbReference type="EMBL" id="BAC52413.1"/>
    </source>
</evidence>
<dbReference type="NCBIfam" id="TIGR02795">
    <property type="entry name" value="tol_pal_ybgF"/>
    <property type="match status" value="1"/>
</dbReference>
<dbReference type="HOGENOM" id="CLU_044315_0_1_5"/>
<dbReference type="InterPro" id="IPR034706">
    <property type="entry name" value="CpoB"/>
</dbReference>
<evidence type="ECO:0000256" key="1">
    <source>
        <dbReference type="HAMAP-Rule" id="MF_02066"/>
    </source>
</evidence>
<proteinExistence type="inferred from homology"/>
<dbReference type="InterPro" id="IPR011990">
    <property type="entry name" value="TPR-like_helical_dom_sf"/>
</dbReference>
<reference evidence="4" key="1">
    <citation type="journal article" date="2002" name="DNA Res.">
        <title>Complete genomic sequence of nitrogen-fixing symbiotic bacterium Bradyrhizobium japonicum USDA110.</title>
        <authorList>
            <person name="Kaneko T."/>
            <person name="Nakamura Y."/>
            <person name="Sato S."/>
            <person name="Minamisawa K."/>
            <person name="Uchiumi T."/>
            <person name="Sasamoto S."/>
            <person name="Watanabe A."/>
            <person name="Idesawa K."/>
            <person name="Iriguchi M."/>
            <person name="Kawashima K."/>
            <person name="Kohara M."/>
            <person name="Matsumoto M."/>
            <person name="Shimpo S."/>
            <person name="Tsuruoka H."/>
            <person name="Wada T."/>
            <person name="Yamada M."/>
            <person name="Tabata S."/>
        </authorList>
    </citation>
    <scope>NUCLEOTIDE SEQUENCE [LARGE SCALE GENOMIC DNA]</scope>
    <source>
        <strain evidence="4">JCM 10833 / BCRC 13528 / IAM 13628 / NBRC 14792 / USDA 110</strain>
    </source>
</reference>
<feature type="compositionally biased region" description="Gly residues" evidence="2">
    <location>
        <begin position="214"/>
        <end position="223"/>
    </location>
</feature>
<dbReference type="SUPFAM" id="SSF48452">
    <property type="entry name" value="TPR-like"/>
    <property type="match status" value="1"/>
</dbReference>
<comment type="function">
    <text evidence="1">Mediates coordination of peptidoglycan synthesis and outer membrane constriction during cell division.</text>
</comment>
<name>Q89ED9_BRADU</name>
<dbReference type="InterPro" id="IPR014162">
    <property type="entry name" value="CpoB_C"/>
</dbReference>
<dbReference type="PhylomeDB" id="Q89ED9"/>
<feature type="region of interest" description="Disordered" evidence="2">
    <location>
        <begin position="119"/>
        <end position="276"/>
    </location>
</feature>
<protein>
    <recommendedName>
        <fullName evidence="1">Cell division coordinator CpoB</fullName>
    </recommendedName>
</protein>
<dbReference type="STRING" id="224911.AAV28_33375"/>
<comment type="subcellular location">
    <subcellularLocation>
        <location evidence="1">Periplasm</location>
    </subcellularLocation>
</comment>
<sequence>MPAPSRAPVSFQRSVTETPWCQSHFWRTPLQCVARRMFRRRPFRFRRQGKMSSRFKVFTGTVATAALLSLCSPVLAQSDDDPEMRIERLENQLRQLTGQNEELQYRNRQLEERLRALEGGAQAAPGQAPVQPSVAAVPPAQAAPAYRQQQPQPAQPNYEQPQIASPPPIVQEQPAPGAPGTRRRGDAFDPSQNPSAPGAPRALGGGQQPMSAGVPGGAPGGRNAGEPLDLANTSPRYQQGVPPAAQPGYPPVQQGSPAPAAGTGLTTLPPSATPRDEFDLGIGYMQRKDYALAEQTMKNFAQKYPSDPLLGDAQYWLGESYFQRQQYRDSAEAFLAVTTKYEKSAKAPDALLRLGQSLAALKEKEAACAAFGEVGRKYPRASAGVKAAVDREQKRVKC</sequence>
<dbReference type="GO" id="GO:0043093">
    <property type="term" value="P:FtsZ-dependent cytokinesis"/>
    <property type="evidence" value="ECO:0007669"/>
    <property type="project" value="UniProtKB-UniRule"/>
</dbReference>
<accession>Q89ED9</accession>
<dbReference type="EnsemblBacteria" id="BAC52413">
    <property type="protein sequence ID" value="BAC52413"/>
    <property type="gene ID" value="BAC52413"/>
</dbReference>
<dbReference type="InterPro" id="IPR019734">
    <property type="entry name" value="TPR_rpt"/>
</dbReference>
<dbReference type="Pfam" id="PF13174">
    <property type="entry name" value="TPR_6"/>
    <property type="match status" value="1"/>
</dbReference>